<keyword evidence="8" id="KW-1185">Reference proteome</keyword>
<dbReference type="AlphaFoldDB" id="A0A8J1URC0"/>
<dbReference type="InterPro" id="IPR034193">
    <property type="entry name" value="PCSK9_ProteinaseK-like"/>
</dbReference>
<dbReference type="InterPro" id="IPR036852">
    <property type="entry name" value="Peptidase_S8/S53_dom_sf"/>
</dbReference>
<dbReference type="GO" id="GO:0005615">
    <property type="term" value="C:extracellular space"/>
    <property type="evidence" value="ECO:0007669"/>
    <property type="project" value="TreeGrafter"/>
</dbReference>
<dbReference type="Gene3D" id="3.40.50.200">
    <property type="entry name" value="Peptidase S8/S53 domain"/>
    <property type="match status" value="1"/>
</dbReference>
<dbReference type="PROSITE" id="PS00136">
    <property type="entry name" value="SUBTILASE_ASP"/>
    <property type="match status" value="1"/>
</dbReference>
<dbReference type="InterPro" id="IPR015500">
    <property type="entry name" value="Peptidase_S8_subtilisin-rel"/>
</dbReference>
<dbReference type="InterPro" id="IPR022398">
    <property type="entry name" value="Peptidase_S8_His-AS"/>
</dbReference>
<dbReference type="GO" id="GO:0004252">
    <property type="term" value="F:serine-type endopeptidase activity"/>
    <property type="evidence" value="ECO:0007669"/>
    <property type="project" value="UniProtKB-UniRule"/>
</dbReference>
<accession>A0A8J1URC0</accession>
<protein>
    <submittedName>
        <fullName evidence="7">Uncharacterized protein</fullName>
    </submittedName>
</protein>
<dbReference type="PANTHER" id="PTHR43806:SF11">
    <property type="entry name" value="CEREVISIN-RELATED"/>
    <property type="match status" value="1"/>
</dbReference>
<dbReference type="PROSITE" id="PS00137">
    <property type="entry name" value="SUBTILASE_HIS"/>
    <property type="match status" value="1"/>
</dbReference>
<dbReference type="OrthoDB" id="206201at2759"/>
<keyword evidence="4 5" id="KW-0720">Serine protease</keyword>
<dbReference type="PROSITE" id="PS00138">
    <property type="entry name" value="SUBTILASE_SER"/>
    <property type="match status" value="1"/>
</dbReference>
<dbReference type="EMBL" id="CAIIXF020000003">
    <property type="protein sequence ID" value="CAH1780068.1"/>
    <property type="molecule type" value="Genomic_DNA"/>
</dbReference>
<dbReference type="Pfam" id="PF00082">
    <property type="entry name" value="Peptidase_S8"/>
    <property type="match status" value="1"/>
</dbReference>
<dbReference type="InterPro" id="IPR000209">
    <property type="entry name" value="Peptidase_S8/S53_dom"/>
</dbReference>
<dbReference type="PRINTS" id="PR00723">
    <property type="entry name" value="SUBTILISIN"/>
</dbReference>
<dbReference type="PROSITE" id="PS51892">
    <property type="entry name" value="SUBTILASE"/>
    <property type="match status" value="1"/>
</dbReference>
<dbReference type="InterPro" id="IPR023827">
    <property type="entry name" value="Peptidase_S8_Asp-AS"/>
</dbReference>
<reference evidence="7" key="1">
    <citation type="submission" date="2022-03" db="EMBL/GenBank/DDBJ databases">
        <authorList>
            <person name="Martin C."/>
        </authorList>
    </citation>
    <scope>NUCLEOTIDE SEQUENCE</scope>
</reference>
<evidence type="ECO:0000256" key="2">
    <source>
        <dbReference type="ARBA" id="ARBA00022670"/>
    </source>
</evidence>
<evidence type="ECO:0000313" key="7">
    <source>
        <dbReference type="EMBL" id="CAH1780068.1"/>
    </source>
</evidence>
<evidence type="ECO:0000256" key="4">
    <source>
        <dbReference type="ARBA" id="ARBA00022825"/>
    </source>
</evidence>
<dbReference type="InterPro" id="IPR023828">
    <property type="entry name" value="Peptidase_S8_Ser-AS"/>
</dbReference>
<dbReference type="FunFam" id="3.40.50.200:FF:000014">
    <property type="entry name" value="Proteinase K"/>
    <property type="match status" value="1"/>
</dbReference>
<name>A0A8J1URC0_OWEFU</name>
<evidence type="ECO:0000256" key="6">
    <source>
        <dbReference type="RuleBase" id="RU003355"/>
    </source>
</evidence>
<dbReference type="Proteomes" id="UP000749559">
    <property type="component" value="Unassembled WGS sequence"/>
</dbReference>
<dbReference type="InterPro" id="IPR050131">
    <property type="entry name" value="Peptidase_S8_subtilisin-like"/>
</dbReference>
<keyword evidence="2 5" id="KW-0645">Protease</keyword>
<keyword evidence="3 5" id="KW-0378">Hydrolase</keyword>
<feature type="active site" description="Charge relay system" evidence="5">
    <location>
        <position position="133"/>
    </location>
</feature>
<feature type="active site" description="Charge relay system" evidence="5">
    <location>
        <position position="287"/>
    </location>
</feature>
<dbReference type="PANTHER" id="PTHR43806">
    <property type="entry name" value="PEPTIDASE S8"/>
    <property type="match status" value="1"/>
</dbReference>
<sequence length="347" mass="37128">MLKKSEPLLSNLHLESLCQLDNLSLYTAALNQSMAVRLSSSGALSYIEQEVDVEEFTCRTQLIPAFPRGSWGLDRIDQRQLPTDGNFTINGTGFGVDVYVLDSGIDTKHSYFGGRAQWGTNTVDDQDVDLTGHGTLVSGVIGSSKYGVAKQARLISVKVIKGSSRGTSTSVVRGLSWIHNNVRKTSRRSVINISLGIPGSNKVLNSMVQHLVRAGIVVVAAAGNSAKDACEFSPGQLKEVITVGASSPEDKMWGPSNYGACVDIYAPGQAITTVWPGNRAALGHGTSIAAPHVTGVVAARMMQEPDSPHLIKQWLLKSSTHDALTFTGKGKYKTPNRLLYAGEGCNE</sequence>
<evidence type="ECO:0000313" key="8">
    <source>
        <dbReference type="Proteomes" id="UP000749559"/>
    </source>
</evidence>
<organism evidence="7 8">
    <name type="scientific">Owenia fusiformis</name>
    <name type="common">Polychaete worm</name>
    <dbReference type="NCBI Taxonomy" id="6347"/>
    <lineage>
        <taxon>Eukaryota</taxon>
        <taxon>Metazoa</taxon>
        <taxon>Spiralia</taxon>
        <taxon>Lophotrochozoa</taxon>
        <taxon>Annelida</taxon>
        <taxon>Polychaeta</taxon>
        <taxon>Sedentaria</taxon>
        <taxon>Canalipalpata</taxon>
        <taxon>Sabellida</taxon>
        <taxon>Oweniida</taxon>
        <taxon>Oweniidae</taxon>
        <taxon>Owenia</taxon>
    </lineage>
</organism>
<dbReference type="GO" id="GO:0006508">
    <property type="term" value="P:proteolysis"/>
    <property type="evidence" value="ECO:0007669"/>
    <property type="project" value="UniProtKB-KW"/>
</dbReference>
<evidence type="ECO:0000256" key="5">
    <source>
        <dbReference type="PROSITE-ProRule" id="PRU01240"/>
    </source>
</evidence>
<dbReference type="CDD" id="cd04077">
    <property type="entry name" value="Peptidases_S8_PCSK9_ProteinaseK_like"/>
    <property type="match status" value="1"/>
</dbReference>
<evidence type="ECO:0000256" key="1">
    <source>
        <dbReference type="ARBA" id="ARBA00011073"/>
    </source>
</evidence>
<dbReference type="SUPFAM" id="SSF52743">
    <property type="entry name" value="Subtilisin-like"/>
    <property type="match status" value="1"/>
</dbReference>
<gene>
    <name evidence="7" type="ORF">OFUS_LOCUS6812</name>
</gene>
<comment type="caution">
    <text evidence="7">The sequence shown here is derived from an EMBL/GenBank/DDBJ whole genome shotgun (WGS) entry which is preliminary data.</text>
</comment>
<proteinExistence type="inferred from homology"/>
<feature type="active site" description="Charge relay system" evidence="5">
    <location>
        <position position="102"/>
    </location>
</feature>
<evidence type="ECO:0000256" key="3">
    <source>
        <dbReference type="ARBA" id="ARBA00022801"/>
    </source>
</evidence>
<comment type="similarity">
    <text evidence="1 5 6">Belongs to the peptidase S8 family.</text>
</comment>